<sequence>MSEDEAEKYDENFVPRQIAWQFGCIVTLIQPTVILKQGSNVRPSEESAMRLVRKQLPNIPVPVVDGSFYECDEAGPAYGELLMSFIPGRTLKSAWAELDKAVKDRICQDIWDLVAQIRSIPRPDDLGTNLYRTVDGSPSRDPLLGSRHDIAPRDLDDDTLRGRIWSRYIATNGLSYRDSADIPDTLPRSSTSVFAHGDINPRNIIVDEKCHIVGLLDWESSGWFPDYWEFAQMMKFCDPAEHEWQRWMKETRPEPWDITAIQKARRAPANLGLILVCTEYMWMDMCNRKGKVQLLEESQLAPAEPTRRLEGK</sequence>
<proteinExistence type="predicted"/>
<comment type="caution">
    <text evidence="2">The sequence shown here is derived from an EMBL/GenBank/DDBJ whole genome shotgun (WGS) entry which is preliminary data.</text>
</comment>
<evidence type="ECO:0000313" key="2">
    <source>
        <dbReference type="EMBL" id="KYK57260.1"/>
    </source>
</evidence>
<keyword evidence="2" id="KW-0808">Transferase</keyword>
<dbReference type="PANTHER" id="PTHR21310">
    <property type="entry name" value="AMINOGLYCOSIDE PHOSPHOTRANSFERASE-RELATED-RELATED"/>
    <property type="match status" value="1"/>
</dbReference>
<dbReference type="PANTHER" id="PTHR21310:SF15">
    <property type="entry name" value="AMINOGLYCOSIDE PHOSPHOTRANSFERASE DOMAIN-CONTAINING PROTEIN"/>
    <property type="match status" value="1"/>
</dbReference>
<reference evidence="2 3" key="1">
    <citation type="journal article" date="2016" name="Sci. Rep.">
        <title>Insights into Adaptations to a Near-Obligate Nematode Endoparasitic Lifestyle from the Finished Genome of Drechmeria coniospora.</title>
        <authorList>
            <person name="Zhang L."/>
            <person name="Zhou Z."/>
            <person name="Guo Q."/>
            <person name="Fokkens L."/>
            <person name="Miskei M."/>
            <person name="Pocsi I."/>
            <person name="Zhang W."/>
            <person name="Chen M."/>
            <person name="Wang L."/>
            <person name="Sun Y."/>
            <person name="Donzelli B.G."/>
            <person name="Gibson D.M."/>
            <person name="Nelson D.R."/>
            <person name="Luo J.G."/>
            <person name="Rep M."/>
            <person name="Liu H."/>
            <person name="Yang S."/>
            <person name="Wang J."/>
            <person name="Krasnoff S.B."/>
            <person name="Xu Y."/>
            <person name="Molnar I."/>
            <person name="Lin M."/>
        </authorList>
    </citation>
    <scope>NUCLEOTIDE SEQUENCE [LARGE SCALE GENOMIC DNA]</scope>
    <source>
        <strain evidence="2 3">ARSEF 6962</strain>
    </source>
</reference>
<dbReference type="GeneID" id="63716910"/>
<protein>
    <submittedName>
        <fullName evidence="2">Protein kinase domain protein</fullName>
    </submittedName>
</protein>
<dbReference type="Gene3D" id="3.90.1200.10">
    <property type="match status" value="1"/>
</dbReference>
<feature type="domain" description="Aminoglycoside phosphotransferase" evidence="1">
    <location>
        <begin position="45"/>
        <end position="244"/>
    </location>
</feature>
<keyword evidence="3" id="KW-1185">Reference proteome</keyword>
<dbReference type="InterPro" id="IPR002575">
    <property type="entry name" value="Aminoglycoside_PTrfase"/>
</dbReference>
<evidence type="ECO:0000313" key="3">
    <source>
        <dbReference type="Proteomes" id="UP000076580"/>
    </source>
</evidence>
<dbReference type="SUPFAM" id="SSF56112">
    <property type="entry name" value="Protein kinase-like (PK-like)"/>
    <property type="match status" value="1"/>
</dbReference>
<keyword evidence="2" id="KW-0418">Kinase</keyword>
<evidence type="ECO:0000259" key="1">
    <source>
        <dbReference type="Pfam" id="PF01636"/>
    </source>
</evidence>
<name>A0A151GJI0_DRECN</name>
<dbReference type="Proteomes" id="UP000076580">
    <property type="component" value="Chromosome 02"/>
</dbReference>
<gene>
    <name evidence="2" type="ORF">DCS_04267</name>
</gene>
<dbReference type="AlphaFoldDB" id="A0A151GJI0"/>
<dbReference type="InterPro" id="IPR011009">
    <property type="entry name" value="Kinase-like_dom_sf"/>
</dbReference>
<organism evidence="2 3">
    <name type="scientific">Drechmeria coniospora</name>
    <name type="common">Nematophagous fungus</name>
    <name type="synonym">Meria coniospora</name>
    <dbReference type="NCBI Taxonomy" id="98403"/>
    <lineage>
        <taxon>Eukaryota</taxon>
        <taxon>Fungi</taxon>
        <taxon>Dikarya</taxon>
        <taxon>Ascomycota</taxon>
        <taxon>Pezizomycotina</taxon>
        <taxon>Sordariomycetes</taxon>
        <taxon>Hypocreomycetidae</taxon>
        <taxon>Hypocreales</taxon>
        <taxon>Ophiocordycipitaceae</taxon>
        <taxon>Drechmeria</taxon>
    </lineage>
</organism>
<dbReference type="InParanoid" id="A0A151GJI0"/>
<dbReference type="Pfam" id="PF01636">
    <property type="entry name" value="APH"/>
    <property type="match status" value="1"/>
</dbReference>
<dbReference type="InterPro" id="IPR051678">
    <property type="entry name" value="AGP_Transferase"/>
</dbReference>
<dbReference type="STRING" id="98403.A0A151GJI0"/>
<accession>A0A151GJI0</accession>
<dbReference type="EMBL" id="LAYC01000002">
    <property type="protein sequence ID" value="KYK57260.1"/>
    <property type="molecule type" value="Genomic_DNA"/>
</dbReference>
<dbReference type="GO" id="GO:0016301">
    <property type="term" value="F:kinase activity"/>
    <property type="evidence" value="ECO:0007669"/>
    <property type="project" value="UniProtKB-KW"/>
</dbReference>
<dbReference type="CDD" id="cd05120">
    <property type="entry name" value="APH_ChoK_like"/>
    <property type="match status" value="1"/>
</dbReference>
<dbReference type="RefSeq" id="XP_040656612.1">
    <property type="nucleotide sequence ID" value="XM_040801579.1"/>
</dbReference>